<dbReference type="STRING" id="2044587.C824_05701"/>
<evidence type="ECO:0000313" key="4">
    <source>
        <dbReference type="Proteomes" id="UP000274920"/>
    </source>
</evidence>
<dbReference type="HOGENOM" id="CLU_1425771_0_0_9"/>
<evidence type="ECO:0000259" key="1">
    <source>
        <dbReference type="Pfam" id="PF01850"/>
    </source>
</evidence>
<dbReference type="Proteomes" id="UP000274920">
    <property type="component" value="Unassembled WGS sequence"/>
</dbReference>
<dbReference type="EMBL" id="VIRB01000063">
    <property type="protein sequence ID" value="NDO69174.1"/>
    <property type="molecule type" value="Genomic_DNA"/>
</dbReference>
<dbReference type="SUPFAM" id="SSF88723">
    <property type="entry name" value="PIN domain-like"/>
    <property type="match status" value="1"/>
</dbReference>
<accession>A0A426DMW9</accession>
<dbReference type="Proteomes" id="UP000474104">
    <property type="component" value="Unassembled WGS sequence"/>
</dbReference>
<feature type="domain" description="PIN" evidence="1">
    <location>
        <begin position="6"/>
        <end position="173"/>
    </location>
</feature>
<evidence type="ECO:0000313" key="3">
    <source>
        <dbReference type="EMBL" id="RRK34139.1"/>
    </source>
</evidence>
<dbReference type="InterPro" id="IPR029060">
    <property type="entry name" value="PIN-like_dom_sf"/>
</dbReference>
<comment type="caution">
    <text evidence="3">The sequence shown here is derived from an EMBL/GenBank/DDBJ whole genome shotgun (WGS) entry which is preliminary data.</text>
</comment>
<accession>N2A379</accession>
<name>N2A379_9FIRM</name>
<sequence>MNQEFLLDTNAFYNLLKAMNPEAREQGVSVDLVTTLKNTKLIVSSITEVEIISVLGKYARGSSGSVSQCNCQISPEGHICQNNRYTAPRKKWNKKRIKAWLQLIDDIFEGRSQLLTVGIEPFDLTTVAEAKNVITHALIHNFASMDAMIAATAKLARDNSRDVTVVTSDKGLKACLSKIDVPYNDIFAVN</sequence>
<organism evidence="3 4">
    <name type="scientific">Schaedlerella arabinosiphila</name>
    <dbReference type="NCBI Taxonomy" id="2044587"/>
    <lineage>
        <taxon>Bacteria</taxon>
        <taxon>Bacillati</taxon>
        <taxon>Bacillota</taxon>
        <taxon>Clostridia</taxon>
        <taxon>Lachnospirales</taxon>
        <taxon>Lachnospiraceae</taxon>
        <taxon>Schaedlerella</taxon>
    </lineage>
</organism>
<evidence type="ECO:0000313" key="2">
    <source>
        <dbReference type="EMBL" id="NDO69174.1"/>
    </source>
</evidence>
<dbReference type="EMBL" id="RHJS01000002">
    <property type="protein sequence ID" value="RRK34139.1"/>
    <property type="molecule type" value="Genomic_DNA"/>
</dbReference>
<keyword evidence="4" id="KW-1185">Reference proteome</keyword>
<evidence type="ECO:0000313" key="5">
    <source>
        <dbReference type="Proteomes" id="UP000474104"/>
    </source>
</evidence>
<dbReference type="InterPro" id="IPR002716">
    <property type="entry name" value="PIN_dom"/>
</dbReference>
<dbReference type="RefSeq" id="WP_004073526.1">
    <property type="nucleotide sequence ID" value="NZ_RHJS01000002.1"/>
</dbReference>
<dbReference type="OrthoDB" id="2085237at2"/>
<dbReference type="AlphaFoldDB" id="N2A379"/>
<protein>
    <submittedName>
        <fullName evidence="3">PIN domain-containing protein</fullName>
    </submittedName>
    <submittedName>
        <fullName evidence="2">Type II toxin-antitoxin system VapC family toxin</fullName>
    </submittedName>
</protein>
<gene>
    <name evidence="3" type="ORF">EBB54_24485</name>
    <name evidence="2" type="ORF">FMM80_10960</name>
</gene>
<reference evidence="3" key="1">
    <citation type="submission" date="2018-10" db="EMBL/GenBank/DDBJ databases">
        <title>Schaedlerella arabinophila gen. nov. sp. nov., isolated from the mouse intestinal tract and comparative analysis with the genome of the closely related altered Schaedler flora strain ASF502.</title>
        <authorList>
            <person name="Miyake S."/>
            <person name="Soh M."/>
            <person name="Seedorf H."/>
        </authorList>
    </citation>
    <scope>NUCLEOTIDE SEQUENCE [LARGE SCALE GENOMIC DNA]</scope>
    <source>
        <strain evidence="3">DSM 106076</strain>
    </source>
</reference>
<reference evidence="2 5" key="2">
    <citation type="submission" date="2019-07" db="EMBL/GenBank/DDBJ databases">
        <title>Draft genome sequences of 15 bacterial species constituting the stable defined intestinal microbiota of the GM15 gnotobiotic mouse model.</title>
        <authorList>
            <person name="Elie C."/>
            <person name="Mathieu A."/>
            <person name="Saliou A."/>
            <person name="Darnaud M."/>
            <person name="Leulier F."/>
            <person name="Tamellini A."/>
        </authorList>
    </citation>
    <scope>NUCLEOTIDE SEQUENCE [LARGE SCALE GENOMIC DNA]</scope>
    <source>
        <strain evidence="5">ASF 502</strain>
        <strain evidence="2">MD300</strain>
    </source>
</reference>
<dbReference type="Pfam" id="PF01850">
    <property type="entry name" value="PIN"/>
    <property type="match status" value="1"/>
</dbReference>
<proteinExistence type="predicted"/>